<keyword evidence="3" id="KW-1185">Reference proteome</keyword>
<evidence type="ECO:0000256" key="1">
    <source>
        <dbReference type="SAM" id="MobiDB-lite"/>
    </source>
</evidence>
<feature type="region of interest" description="Disordered" evidence="1">
    <location>
        <begin position="1"/>
        <end position="27"/>
    </location>
</feature>
<feature type="compositionally biased region" description="Low complexity" evidence="1">
    <location>
        <begin position="201"/>
        <end position="210"/>
    </location>
</feature>
<accession>A0ABW7SQ41</accession>
<protein>
    <submittedName>
        <fullName evidence="2">Uncharacterized protein</fullName>
    </submittedName>
</protein>
<feature type="compositionally biased region" description="Low complexity" evidence="1">
    <location>
        <begin position="87"/>
        <end position="103"/>
    </location>
</feature>
<gene>
    <name evidence="2" type="ORF">ACH4OY_24545</name>
</gene>
<evidence type="ECO:0000313" key="2">
    <source>
        <dbReference type="EMBL" id="MFI0795825.1"/>
    </source>
</evidence>
<reference evidence="2 3" key="1">
    <citation type="submission" date="2024-10" db="EMBL/GenBank/DDBJ databases">
        <title>The Natural Products Discovery Center: Release of the First 8490 Sequenced Strains for Exploring Actinobacteria Biosynthetic Diversity.</title>
        <authorList>
            <person name="Kalkreuter E."/>
            <person name="Kautsar S.A."/>
            <person name="Yang D."/>
            <person name="Bader C.D."/>
            <person name="Teijaro C.N."/>
            <person name="Fluegel L."/>
            <person name="Davis C.M."/>
            <person name="Simpson J.R."/>
            <person name="Lauterbach L."/>
            <person name="Steele A.D."/>
            <person name="Gui C."/>
            <person name="Meng S."/>
            <person name="Li G."/>
            <person name="Viehrig K."/>
            <person name="Ye F."/>
            <person name="Su P."/>
            <person name="Kiefer A.F."/>
            <person name="Nichols A."/>
            <person name="Cepeda A.J."/>
            <person name="Yan W."/>
            <person name="Fan B."/>
            <person name="Jiang Y."/>
            <person name="Adhikari A."/>
            <person name="Zheng C.-J."/>
            <person name="Schuster L."/>
            <person name="Cowan T.M."/>
            <person name="Smanski M.J."/>
            <person name="Chevrette M.G."/>
            <person name="De Carvalho L.P.S."/>
            <person name="Shen B."/>
        </authorList>
    </citation>
    <scope>NUCLEOTIDE SEQUENCE [LARGE SCALE GENOMIC DNA]</scope>
    <source>
        <strain evidence="2 3">NPDC021253</strain>
    </source>
</reference>
<dbReference type="RefSeq" id="WP_396683397.1">
    <property type="nucleotide sequence ID" value="NZ_JBIRPU010000021.1"/>
</dbReference>
<feature type="region of interest" description="Disordered" evidence="1">
    <location>
        <begin position="85"/>
        <end position="106"/>
    </location>
</feature>
<organism evidence="2 3">
    <name type="scientific">Micromonospora rubida</name>
    <dbReference type="NCBI Taxonomy" id="2697657"/>
    <lineage>
        <taxon>Bacteria</taxon>
        <taxon>Bacillati</taxon>
        <taxon>Actinomycetota</taxon>
        <taxon>Actinomycetes</taxon>
        <taxon>Micromonosporales</taxon>
        <taxon>Micromonosporaceae</taxon>
        <taxon>Micromonospora</taxon>
    </lineage>
</organism>
<name>A0ABW7SQ41_9ACTN</name>
<comment type="caution">
    <text evidence="2">The sequence shown here is derived from an EMBL/GenBank/DDBJ whole genome shotgun (WGS) entry which is preliminary data.</text>
</comment>
<feature type="region of interest" description="Disordered" evidence="1">
    <location>
        <begin position="191"/>
        <end position="215"/>
    </location>
</feature>
<proteinExistence type="predicted"/>
<evidence type="ECO:0000313" key="3">
    <source>
        <dbReference type="Proteomes" id="UP001611075"/>
    </source>
</evidence>
<sequence length="1572" mass="163329">MTVTPSRFAGTTPAAPAGPPPLSDALTGTPWTLSTGYPVALLPVRLETRFAGATLRIRVYPDQIHIDGHEPRLTDDEVAAGRAYWLGPTADGDPAPAAAGPADGPLPAPPGAEAWTELVRRFGATRAGWIARVMEPDPATGELPDPLRRPAPWCEPARVRLLPTRWYAVGRTTGNTLFTGVSGPVTRDLAAGPAPVPPGDPVTGTPVGAGAAESPPVDEGMRWMVDYPAAVAAGMAFAVDVPTDGAGRPQPVDRLLVFGVDADTAPDVSAARLNRLLEAHAATDGLAFLPPGTPTNNTETVTVAERPPVAPVTGTDAVPGGTGPQVENAAALAGRALAVPLSAVPLSAVPAGSTPTAGAPPQPDAEDLATVRRRAVRPDAPTALARAAAADRDERRLARLVRRALWPAGPGSMLRHLLPVATPAEQRKLRAHFVEHLHPEGPLPTLRIGAQPYGLLPVAALRGWQPASPAEARAVTVLRNLWQQVWLAAPAPRIRPGLADPEQTMVEILATDARVLEVRARSTLGNEYVSWLWRFARLDLGPGWRQQVVEPGRALLAALGLGGPVDPRLSLAVFAKDAFALGTPLVAAPGQGRADRIRAYLNALAAVGLRGDRIPAAPDSAGPVPLFHRLLRAALIAEHSAAADLLAEAAGLPAAAEIPEPELIDIRPGEVTPTLRRRLAVTVPGTGGQSVGEYLAAAAGDDDTRHRLATADLRELRDALADLATGLAPTGGDPPALDQPPALDPDDLDRYVAGTLGLTAHRLDAWITSLASTRLDRLAATRPAGTPDGVHIGAYGWLTDLRPAPPPTLVDRPAHVPDTAAPPQLVAAPAGAGHVHAPSPAQAVTAAVLRSAWRSHGGGDDNPVAVDLSSRRVRLAGQLLAGMRDGQALGELLGYRFERGLHDHPGGPLDQYIPLFRRLAPVRAHRVDPNGDGPPDIVGAVASTAVADGLELHRLHRAGALATELAKLPGGARIAVGEVLTELADHADAVADALLAEGVHQLAVGDMDRAAAAVDVASGAAGSPPELHFTRTPAGGVSVTHRVAVLFNLDARFADRRSDWPADRSEQPRIIGAAADALTAALLPPANRVCWRARWHAPDGGVTDHVDGTLDRLQAAAVDHLAAPPHPGAPAGTDLDRRIETIAWSSLAPSQVTPEWRLELDYDRAPGWPASRISLTEFLAAVAALRDLFGRGRQLLAADLGADSDAPAQVDDATRHQATELWQLALDTATGLLAAGSPDDPGWNETTVRTLLRTAAGFGVVGVFPPLPGTGAATAAEAARSAGDELARRVAAHCRLVAGARGRTPCPVGGCGCDPETDFDDPTAPPGDRRELHVARIRALLGADMPVLSASRAPDPVALTTALAASDALQGGSPHPVRRWLARYGRVRPAVGRLQEVLTYADALGAGGVVRVPTRVRVAQLPYQAGDRWAGEAAPPPDSQPTSLVLVGLGDLDLTRPVHGLLVDEWTEVVPAATTRTGLTFEYDAPAVAAGQAVLLAVSADGAATWQPAGLAQAVEETLDLAVARVTDLDSLGAGGQYLPAFYLPTNVAEAATTTDFVPDAAPAAPGEQEGR</sequence>
<dbReference type="Proteomes" id="UP001611075">
    <property type="component" value="Unassembled WGS sequence"/>
</dbReference>
<dbReference type="EMBL" id="JBIRPU010000021">
    <property type="protein sequence ID" value="MFI0795825.1"/>
    <property type="molecule type" value="Genomic_DNA"/>
</dbReference>